<accession>A0A922HV48</accession>
<gene>
    <name evidence="4" type="ORF">DERF_011519</name>
    <name evidence="3" type="ORF">HUG17_10137</name>
</gene>
<dbReference type="Pfam" id="PF06979">
    <property type="entry name" value="TMEM70"/>
    <property type="match status" value="1"/>
</dbReference>
<keyword evidence="2" id="KW-0472">Membrane</keyword>
<feature type="transmembrane region" description="Helical" evidence="2">
    <location>
        <begin position="101"/>
        <end position="120"/>
    </location>
</feature>
<name>A0A922HV48_DERFA</name>
<dbReference type="PANTHER" id="PTHR14549">
    <property type="entry name" value="TRANSMEMBRANE PROTEIN 223"/>
    <property type="match status" value="1"/>
</dbReference>
<dbReference type="AlphaFoldDB" id="A0A922HV48"/>
<proteinExistence type="predicted"/>
<protein>
    <submittedName>
        <fullName evidence="3">Tmem223-like protein</fullName>
    </submittedName>
</protein>
<keyword evidence="5" id="KW-1185">Reference proteome</keyword>
<reference evidence="4" key="4">
    <citation type="journal article" date="2022" name="Res Sq">
        <title>Comparative Genomics Reveals Insights into the Divergent Evolution of Astigmatic Mites and Household Pest Adaptations.</title>
        <authorList>
            <person name="Xiong Q."/>
            <person name="Wan A.T.-Y."/>
            <person name="Liu X.-Y."/>
            <person name="Fung C.S.-H."/>
            <person name="Xiao X."/>
            <person name="Malainual N."/>
            <person name="Hou J."/>
            <person name="Wang L."/>
            <person name="Wang M."/>
            <person name="Yang K."/>
            <person name="Cui Y."/>
            <person name="Leung E."/>
            <person name="Nong W."/>
            <person name="Shin S.-K."/>
            <person name="Au S."/>
            <person name="Jeong K.Y."/>
            <person name="Chew F.T."/>
            <person name="Hui J."/>
            <person name="Leung T.F."/>
            <person name="Tungtrongchitr A."/>
            <person name="Zhong N."/>
            <person name="Liu Z."/>
            <person name="Tsui S."/>
        </authorList>
    </citation>
    <scope>NUCLEOTIDE SEQUENCE</scope>
    <source>
        <strain evidence="4">Derf</strain>
        <tissue evidence="4">Whole organism</tissue>
    </source>
</reference>
<dbReference type="Proteomes" id="UP000790347">
    <property type="component" value="Unassembled WGS sequence"/>
</dbReference>
<keyword evidence="2" id="KW-0812">Transmembrane</keyword>
<dbReference type="InterPro" id="IPR045325">
    <property type="entry name" value="TMEM70/TMEM186/TMEM223"/>
</dbReference>
<dbReference type="InterPro" id="IPR026100">
    <property type="entry name" value="Tmem223"/>
</dbReference>
<dbReference type="OrthoDB" id="5950063at2759"/>
<evidence type="ECO:0000313" key="5">
    <source>
        <dbReference type="Proteomes" id="UP000790347"/>
    </source>
</evidence>
<sequence>MLCQILSKCCQQRLRIIIFNNHNHQSSFISSTQYFSTTKIGTENVPGKSVWKSSPNPKPPTTDRTKLDRSELLKSLDKDFSHVKEEMTLFEIVNRGTYRGYFIAIIANCLFWIFCANILYKFYSFIGKREKVIERQQLFEQTKHQMKNGDRIMEYLSVYGYQILTKWAFMAIGVGSTALLFFLLTRCVAFIRLMPGGQKIKVGLINWNGGFQSEQRAQTFNIADVTTREHRLDRCYYISMKVKNRKSALLIDNTNGNFPNETIYDLTVGVRRTF</sequence>
<evidence type="ECO:0000256" key="2">
    <source>
        <dbReference type="SAM" id="Phobius"/>
    </source>
</evidence>
<evidence type="ECO:0000313" key="3">
    <source>
        <dbReference type="EMBL" id="KAH7643446.1"/>
    </source>
</evidence>
<dbReference type="EMBL" id="ASGP02000005">
    <property type="protein sequence ID" value="KAH9506804.1"/>
    <property type="molecule type" value="Genomic_DNA"/>
</dbReference>
<organism evidence="4 5">
    <name type="scientific">Dermatophagoides farinae</name>
    <name type="common">American house dust mite</name>
    <dbReference type="NCBI Taxonomy" id="6954"/>
    <lineage>
        <taxon>Eukaryota</taxon>
        <taxon>Metazoa</taxon>
        <taxon>Ecdysozoa</taxon>
        <taxon>Arthropoda</taxon>
        <taxon>Chelicerata</taxon>
        <taxon>Arachnida</taxon>
        <taxon>Acari</taxon>
        <taxon>Acariformes</taxon>
        <taxon>Sarcoptiformes</taxon>
        <taxon>Astigmata</taxon>
        <taxon>Psoroptidia</taxon>
        <taxon>Analgoidea</taxon>
        <taxon>Pyroglyphidae</taxon>
        <taxon>Dermatophagoidinae</taxon>
        <taxon>Dermatophagoides</taxon>
    </lineage>
</organism>
<reference evidence="4" key="1">
    <citation type="submission" date="2013-05" db="EMBL/GenBank/DDBJ databases">
        <authorList>
            <person name="Yim A.K.Y."/>
            <person name="Chan T.F."/>
            <person name="Ji K.M."/>
            <person name="Liu X.Y."/>
            <person name="Zhou J.W."/>
            <person name="Li R.Q."/>
            <person name="Yang K.Y."/>
            <person name="Li J."/>
            <person name="Li M."/>
            <person name="Law P.T.W."/>
            <person name="Wu Y.L."/>
            <person name="Cai Z.L."/>
            <person name="Qin H."/>
            <person name="Bao Y."/>
            <person name="Leung R.K.K."/>
            <person name="Ng P.K.S."/>
            <person name="Zou J."/>
            <person name="Zhong X.J."/>
            <person name="Ran P.X."/>
            <person name="Zhong N.S."/>
            <person name="Liu Z.G."/>
            <person name="Tsui S.K.W."/>
        </authorList>
    </citation>
    <scope>NUCLEOTIDE SEQUENCE</scope>
    <source>
        <strain evidence="4">Derf</strain>
        <tissue evidence="4">Whole organism</tissue>
    </source>
</reference>
<comment type="caution">
    <text evidence="4">The sequence shown here is derived from an EMBL/GenBank/DDBJ whole genome shotgun (WGS) entry which is preliminary data.</text>
</comment>
<dbReference type="EMBL" id="SDOV01000003">
    <property type="protein sequence ID" value="KAH7643446.1"/>
    <property type="molecule type" value="Genomic_DNA"/>
</dbReference>
<dbReference type="GO" id="GO:0005739">
    <property type="term" value="C:mitochondrion"/>
    <property type="evidence" value="ECO:0007669"/>
    <property type="project" value="TreeGrafter"/>
</dbReference>
<dbReference type="PANTHER" id="PTHR14549:SF2">
    <property type="entry name" value="TRANSMEMBRANE PROTEIN 223"/>
    <property type="match status" value="1"/>
</dbReference>
<reference evidence="3" key="2">
    <citation type="submission" date="2020-06" db="EMBL/GenBank/DDBJ databases">
        <authorList>
            <person name="Ji K."/>
            <person name="Li J."/>
        </authorList>
    </citation>
    <scope>NUCLEOTIDE SEQUENCE</scope>
    <source>
        <strain evidence="3">JKM2019</strain>
        <tissue evidence="3">Whole body</tissue>
    </source>
</reference>
<dbReference type="Proteomes" id="UP000828236">
    <property type="component" value="Unassembled WGS sequence"/>
</dbReference>
<evidence type="ECO:0000256" key="1">
    <source>
        <dbReference type="SAM" id="MobiDB-lite"/>
    </source>
</evidence>
<feature type="region of interest" description="Disordered" evidence="1">
    <location>
        <begin position="46"/>
        <end position="65"/>
    </location>
</feature>
<feature type="transmembrane region" description="Helical" evidence="2">
    <location>
        <begin position="167"/>
        <end position="191"/>
    </location>
</feature>
<keyword evidence="2" id="KW-1133">Transmembrane helix</keyword>
<evidence type="ECO:0000313" key="4">
    <source>
        <dbReference type="EMBL" id="KAH9506804.1"/>
    </source>
</evidence>
<reference evidence="3" key="3">
    <citation type="journal article" date="2021" name="World Allergy Organ. J.">
        <title>Chromosome-level assembly of Dermatophagoides farinae genome and transcriptome reveals two novel allergens Der f 37 and Der f 39.</title>
        <authorList>
            <person name="Chen J."/>
            <person name="Cai Z."/>
            <person name="Fan D."/>
            <person name="Hu J."/>
            <person name="Hou Y."/>
            <person name="He Y."/>
            <person name="Zhang Z."/>
            <person name="Zhao Z."/>
            <person name="Gao P."/>
            <person name="Hu W."/>
            <person name="Sun J."/>
            <person name="Li J."/>
            <person name="Ji K."/>
        </authorList>
    </citation>
    <scope>NUCLEOTIDE SEQUENCE</scope>
    <source>
        <strain evidence="3">JKM2019</strain>
    </source>
</reference>